<feature type="transmembrane region" description="Helical" evidence="1">
    <location>
        <begin position="6"/>
        <end position="28"/>
    </location>
</feature>
<keyword evidence="1" id="KW-0472">Membrane</keyword>
<keyword evidence="1" id="KW-1133">Transmembrane helix</keyword>
<feature type="transmembrane region" description="Helical" evidence="1">
    <location>
        <begin position="161"/>
        <end position="180"/>
    </location>
</feature>
<proteinExistence type="predicted"/>
<feature type="transmembrane region" description="Helical" evidence="1">
    <location>
        <begin position="40"/>
        <end position="59"/>
    </location>
</feature>
<name>A0A6G1HDX4_9PEZI</name>
<dbReference type="AlphaFoldDB" id="A0A6G1HDX4"/>
<organism evidence="2 3">
    <name type="scientific">Aulographum hederae CBS 113979</name>
    <dbReference type="NCBI Taxonomy" id="1176131"/>
    <lineage>
        <taxon>Eukaryota</taxon>
        <taxon>Fungi</taxon>
        <taxon>Dikarya</taxon>
        <taxon>Ascomycota</taxon>
        <taxon>Pezizomycotina</taxon>
        <taxon>Dothideomycetes</taxon>
        <taxon>Pleosporomycetidae</taxon>
        <taxon>Aulographales</taxon>
        <taxon>Aulographaceae</taxon>
    </lineage>
</organism>
<feature type="transmembrane region" description="Helical" evidence="1">
    <location>
        <begin position="79"/>
        <end position="102"/>
    </location>
</feature>
<protein>
    <submittedName>
        <fullName evidence="2">Uncharacterized protein</fullName>
    </submittedName>
</protein>
<evidence type="ECO:0000313" key="3">
    <source>
        <dbReference type="Proteomes" id="UP000800041"/>
    </source>
</evidence>
<gene>
    <name evidence="2" type="ORF">K402DRAFT_400116</name>
</gene>
<reference evidence="2" key="1">
    <citation type="journal article" date="2020" name="Stud. Mycol.">
        <title>101 Dothideomycetes genomes: a test case for predicting lifestyles and emergence of pathogens.</title>
        <authorList>
            <person name="Haridas S."/>
            <person name="Albert R."/>
            <person name="Binder M."/>
            <person name="Bloem J."/>
            <person name="Labutti K."/>
            <person name="Salamov A."/>
            <person name="Andreopoulos B."/>
            <person name="Baker S."/>
            <person name="Barry K."/>
            <person name="Bills G."/>
            <person name="Bluhm B."/>
            <person name="Cannon C."/>
            <person name="Castanera R."/>
            <person name="Culley D."/>
            <person name="Daum C."/>
            <person name="Ezra D."/>
            <person name="Gonzalez J."/>
            <person name="Henrissat B."/>
            <person name="Kuo A."/>
            <person name="Liang C."/>
            <person name="Lipzen A."/>
            <person name="Lutzoni F."/>
            <person name="Magnuson J."/>
            <person name="Mondo S."/>
            <person name="Nolan M."/>
            <person name="Ohm R."/>
            <person name="Pangilinan J."/>
            <person name="Park H.-J."/>
            <person name="Ramirez L."/>
            <person name="Alfaro M."/>
            <person name="Sun H."/>
            <person name="Tritt A."/>
            <person name="Yoshinaga Y."/>
            <person name="Zwiers L.-H."/>
            <person name="Turgeon B."/>
            <person name="Goodwin S."/>
            <person name="Spatafora J."/>
            <person name="Crous P."/>
            <person name="Grigoriev I."/>
        </authorList>
    </citation>
    <scope>NUCLEOTIDE SEQUENCE</scope>
    <source>
        <strain evidence="2">CBS 113979</strain>
    </source>
</reference>
<dbReference type="Proteomes" id="UP000800041">
    <property type="component" value="Unassembled WGS sequence"/>
</dbReference>
<evidence type="ECO:0000313" key="2">
    <source>
        <dbReference type="EMBL" id="KAF1991365.1"/>
    </source>
</evidence>
<dbReference type="EMBL" id="ML977139">
    <property type="protein sequence ID" value="KAF1991365.1"/>
    <property type="molecule type" value="Genomic_DNA"/>
</dbReference>
<accession>A0A6G1HDX4</accession>
<keyword evidence="3" id="KW-1185">Reference proteome</keyword>
<keyword evidence="1" id="KW-0812">Transmembrane</keyword>
<evidence type="ECO:0000256" key="1">
    <source>
        <dbReference type="SAM" id="Phobius"/>
    </source>
</evidence>
<sequence>MTLLSFASTLLGCSLSLVFVSVSVLAMGIRSQLQARPTAVGHWLGTQATAGAALVWGGLRSVAAGLAVSGMESAPSSAPSLAVLVTGRIVELVLLTAVFRLLWGLLEFTGLGIMSRWKAASFLALGVDVLVGVEALVMSIVNTTTAVNSPVSNVSRPLEVSHRGITIFALVLPSVLALSYRRF</sequence>
<feature type="transmembrane region" description="Helical" evidence="1">
    <location>
        <begin position="122"/>
        <end position="141"/>
    </location>
</feature>